<dbReference type="Gene3D" id="3.30.20.10">
    <property type="entry name" value="Endochitinase, domain 2"/>
    <property type="match status" value="1"/>
</dbReference>
<dbReference type="Pfam" id="PF00182">
    <property type="entry name" value="Glyco_hydro_19"/>
    <property type="match status" value="2"/>
</dbReference>
<name>A0AAD8WNP1_LOLMU</name>
<dbReference type="CDD" id="cd00325">
    <property type="entry name" value="chitinase_GH19"/>
    <property type="match status" value="1"/>
</dbReference>
<dbReference type="GO" id="GO:0006032">
    <property type="term" value="P:chitin catabolic process"/>
    <property type="evidence" value="ECO:0007669"/>
    <property type="project" value="InterPro"/>
</dbReference>
<dbReference type="InterPro" id="IPR023346">
    <property type="entry name" value="Lysozyme-like_dom_sf"/>
</dbReference>
<feature type="disulfide bond" evidence="8">
    <location>
        <begin position="145"/>
        <end position="154"/>
    </location>
</feature>
<evidence type="ECO:0000313" key="12">
    <source>
        <dbReference type="Proteomes" id="UP001231189"/>
    </source>
</evidence>
<evidence type="ECO:0000256" key="9">
    <source>
        <dbReference type="SAM" id="SignalP"/>
    </source>
</evidence>
<dbReference type="Gene3D" id="1.10.530.10">
    <property type="match status" value="1"/>
</dbReference>
<dbReference type="GO" id="GO:0008843">
    <property type="term" value="F:endochitinase activity"/>
    <property type="evidence" value="ECO:0007669"/>
    <property type="project" value="UniProtKB-EC"/>
</dbReference>
<evidence type="ECO:0000256" key="8">
    <source>
        <dbReference type="PIRSR" id="PIRSR001060-2"/>
    </source>
</evidence>
<dbReference type="InterPro" id="IPR000726">
    <property type="entry name" value="Glyco_hydro_19_cat"/>
</dbReference>
<dbReference type="PANTHER" id="PTHR22595">
    <property type="entry name" value="CHITINASE-RELATED"/>
    <property type="match status" value="1"/>
</dbReference>
<reference evidence="11" key="1">
    <citation type="submission" date="2023-07" db="EMBL/GenBank/DDBJ databases">
        <title>A chromosome-level genome assembly of Lolium multiflorum.</title>
        <authorList>
            <person name="Chen Y."/>
            <person name="Copetti D."/>
            <person name="Kolliker R."/>
            <person name="Studer B."/>
        </authorList>
    </citation>
    <scope>NUCLEOTIDE SEQUENCE</scope>
    <source>
        <strain evidence="11">02402/16</strain>
        <tissue evidence="11">Leaf</tissue>
    </source>
</reference>
<feature type="chain" id="PRO_5042034615" description="chitinase" evidence="9">
    <location>
        <begin position="23"/>
        <end position="288"/>
    </location>
</feature>
<keyword evidence="12" id="KW-1185">Reference proteome</keyword>
<accession>A0AAD8WNP1</accession>
<keyword evidence="6" id="KW-0326">Glycosidase</keyword>
<feature type="disulfide bond" evidence="8">
    <location>
        <begin position="239"/>
        <end position="273"/>
    </location>
</feature>
<feature type="domain" description="Glycoside hydrolase family 19 catalytic" evidence="10">
    <location>
        <begin position="171"/>
        <end position="273"/>
    </location>
</feature>
<evidence type="ECO:0000256" key="5">
    <source>
        <dbReference type="ARBA" id="ARBA00023277"/>
    </source>
</evidence>
<keyword evidence="7" id="KW-0624">Polysaccharide degradation</keyword>
<evidence type="ECO:0000256" key="2">
    <source>
        <dbReference type="ARBA" id="ARBA00012729"/>
    </source>
</evidence>
<evidence type="ECO:0000256" key="4">
    <source>
        <dbReference type="ARBA" id="ARBA00023157"/>
    </source>
</evidence>
<protein>
    <recommendedName>
        <fullName evidence="2">chitinase</fullName>
        <ecNumber evidence="2">3.2.1.14</ecNumber>
    </recommendedName>
</protein>
<evidence type="ECO:0000259" key="10">
    <source>
        <dbReference type="Pfam" id="PF00182"/>
    </source>
</evidence>
<feature type="domain" description="Glycoside hydrolase family 19 catalytic" evidence="10">
    <location>
        <begin position="56"/>
        <end position="167"/>
    </location>
</feature>
<dbReference type="SUPFAM" id="SSF53955">
    <property type="entry name" value="Lysozyme-like"/>
    <property type="match status" value="1"/>
</dbReference>
<keyword evidence="3" id="KW-0378">Hydrolase</keyword>
<dbReference type="PIRSF" id="PIRSF001060">
    <property type="entry name" value="Endochitinase"/>
    <property type="match status" value="1"/>
</dbReference>
<evidence type="ECO:0000256" key="1">
    <source>
        <dbReference type="ARBA" id="ARBA00000822"/>
    </source>
</evidence>
<keyword evidence="5" id="KW-0119">Carbohydrate metabolism</keyword>
<dbReference type="Proteomes" id="UP001231189">
    <property type="component" value="Unassembled WGS sequence"/>
</dbReference>
<dbReference type="EMBL" id="JAUUTY010000003">
    <property type="protein sequence ID" value="KAK1669144.1"/>
    <property type="molecule type" value="Genomic_DNA"/>
</dbReference>
<evidence type="ECO:0000313" key="11">
    <source>
        <dbReference type="EMBL" id="KAK1669144.1"/>
    </source>
</evidence>
<dbReference type="AlphaFoldDB" id="A0AAD8WNP1"/>
<gene>
    <name evidence="11" type="ORF">QYE76_057303</name>
</gene>
<evidence type="ECO:0000256" key="7">
    <source>
        <dbReference type="ARBA" id="ARBA00023326"/>
    </source>
</evidence>
<dbReference type="EC" id="3.2.1.14" evidence="2"/>
<feature type="signal peptide" evidence="9">
    <location>
        <begin position="1"/>
        <end position="22"/>
    </location>
</feature>
<evidence type="ECO:0000256" key="6">
    <source>
        <dbReference type="ARBA" id="ARBA00023295"/>
    </source>
</evidence>
<organism evidence="11 12">
    <name type="scientific">Lolium multiflorum</name>
    <name type="common">Italian ryegrass</name>
    <name type="synonym">Lolium perenne subsp. multiflorum</name>
    <dbReference type="NCBI Taxonomy" id="4521"/>
    <lineage>
        <taxon>Eukaryota</taxon>
        <taxon>Viridiplantae</taxon>
        <taxon>Streptophyta</taxon>
        <taxon>Embryophyta</taxon>
        <taxon>Tracheophyta</taxon>
        <taxon>Spermatophyta</taxon>
        <taxon>Magnoliopsida</taxon>
        <taxon>Liliopsida</taxon>
        <taxon>Poales</taxon>
        <taxon>Poaceae</taxon>
        <taxon>BOP clade</taxon>
        <taxon>Pooideae</taxon>
        <taxon>Poodae</taxon>
        <taxon>Poeae</taxon>
        <taxon>Poeae Chloroplast Group 2 (Poeae type)</taxon>
        <taxon>Loliodinae</taxon>
        <taxon>Loliinae</taxon>
        <taxon>Lolium</taxon>
    </lineage>
</organism>
<proteinExistence type="predicted"/>
<dbReference type="GO" id="GO:0016998">
    <property type="term" value="P:cell wall macromolecule catabolic process"/>
    <property type="evidence" value="ECO:0007669"/>
    <property type="project" value="InterPro"/>
</dbReference>
<evidence type="ECO:0000256" key="3">
    <source>
        <dbReference type="ARBA" id="ARBA00022801"/>
    </source>
</evidence>
<dbReference type="PANTHER" id="PTHR22595:SF96">
    <property type="entry name" value="CHITINASE"/>
    <property type="match status" value="1"/>
</dbReference>
<sequence length="288" mass="32102">MKRAQTAAFLLVALLAAAEAEARREKGGDKACDTGWECSGSRFCCNGTITDYFKAHHFEELFPRRNDSIAHATGFWSYQAFIAAAAQFEPRGFGTTGGKDTGIKEVAAFLGHVGARTSCGKIYPDPLAWGLCYNREMSPDQSYYCDDSNELYRCVEGVRYYGRGAIPVYCHPELLEQNATIAFEAAIWRWMTPVKRRQPSAHDVFVGNWKPTKRDTVSKRYPGFGATMNIMYGDGHHICGRGFTDEMNVIISHYIYYLDLMGVNHESGRSLDCADQVVFNPSTKSSGS</sequence>
<comment type="caution">
    <text evidence="11">The sequence shown here is derived from an EMBL/GenBank/DDBJ whole genome shotgun (WGS) entry which is preliminary data.</text>
</comment>
<dbReference type="InterPro" id="IPR016283">
    <property type="entry name" value="Glyco_hydro_19"/>
</dbReference>
<keyword evidence="9" id="KW-0732">Signal</keyword>
<dbReference type="GO" id="GO:0000272">
    <property type="term" value="P:polysaccharide catabolic process"/>
    <property type="evidence" value="ECO:0007669"/>
    <property type="project" value="UniProtKB-KW"/>
</dbReference>
<keyword evidence="4 8" id="KW-1015">Disulfide bond</keyword>
<comment type="catalytic activity">
    <reaction evidence="1">
        <text>Random endo-hydrolysis of N-acetyl-beta-D-glucosaminide (1-&gt;4)-beta-linkages in chitin and chitodextrins.</text>
        <dbReference type="EC" id="3.2.1.14"/>
    </reaction>
</comment>